<gene>
    <name evidence="4" type="ORF">CLMAG_43240</name>
</gene>
<dbReference type="InterPro" id="IPR014755">
    <property type="entry name" value="Cu-Rt/internalin_Ig-like"/>
</dbReference>
<dbReference type="InterPro" id="IPR032812">
    <property type="entry name" value="SbsA_Ig"/>
</dbReference>
<dbReference type="Pfam" id="PF07532">
    <property type="entry name" value="Big_4"/>
    <property type="match status" value="1"/>
</dbReference>
<keyword evidence="1" id="KW-0732">Signal</keyword>
<dbReference type="RefSeq" id="WP_066626841.1">
    <property type="nucleotide sequence ID" value="NZ_FQXL01000011.1"/>
</dbReference>
<evidence type="ECO:0000256" key="1">
    <source>
        <dbReference type="ARBA" id="ARBA00022729"/>
    </source>
</evidence>
<dbReference type="Proteomes" id="UP000076603">
    <property type="component" value="Unassembled WGS sequence"/>
</dbReference>
<reference evidence="4 5" key="1">
    <citation type="submission" date="2016-04" db="EMBL/GenBank/DDBJ databases">
        <title>Genome sequence of Clostridium magnum DSM 2767.</title>
        <authorList>
            <person name="Poehlein A."/>
            <person name="Uhlig R."/>
            <person name="Fischer R."/>
            <person name="Bahl H."/>
            <person name="Daniel R."/>
        </authorList>
    </citation>
    <scope>NUCLEOTIDE SEQUENCE [LARGE SCALE GENOMIC DNA]</scope>
    <source>
        <strain evidence="4 5">DSM 2767</strain>
    </source>
</reference>
<dbReference type="Gene3D" id="2.60.40.1220">
    <property type="match status" value="1"/>
</dbReference>
<dbReference type="AlphaFoldDB" id="A0A161YJE4"/>
<dbReference type="EMBL" id="LWAE01000005">
    <property type="protein sequence ID" value="KZL90552.1"/>
    <property type="molecule type" value="Genomic_DNA"/>
</dbReference>
<dbReference type="PATRIC" id="fig|1121326.3.peg.4387"/>
<dbReference type="STRING" id="1121326.CLMAG_43240"/>
<evidence type="ECO:0000259" key="3">
    <source>
        <dbReference type="Pfam" id="PF13205"/>
    </source>
</evidence>
<dbReference type="Pfam" id="PF13205">
    <property type="entry name" value="Big_5"/>
    <property type="match status" value="1"/>
</dbReference>
<dbReference type="InterPro" id="IPR011081">
    <property type="entry name" value="Big_4"/>
</dbReference>
<comment type="caution">
    <text evidence="4">The sequence shown here is derived from an EMBL/GenBank/DDBJ whole genome shotgun (WGS) entry which is preliminary data.</text>
</comment>
<sequence>MIMNKKILIFLNVLFWSLLCPFSLVFASNNNADISYETINTSHNSVNLLDIEANVYKNQTVAKEMSLDAKLVNSDIINNVSLNKKWTIKFSQPIDTKSTKNKVKILDKDKKEIPITVSFEEYNLYMYVTPNQPYNPDSEYALVISDLLSKHNKKLETPLNLAFKTGPIIRFIEDIDVSINQEDEYRLPDKVNASMSNGRSKLVAISWDKFLKSTSIPGKYTYSGKVEGYEKSVILSLDIKAFEPVKSISNSMRTQSQLQTNLYNYMMNKDNRDSVMNRAIELHNGDLSNNCVYFSSEALRRVGLSDLPESVCNTSTLTQKLKSYGWNLDYDLSKLLPGDICFTTSIDGSDPSHAYIFMKWVDPNSFNYGYICDNQGDEYGNSYHKRNIDFATESKEALSYFLYIP</sequence>
<name>A0A161YJE4_9CLOT</name>
<organism evidence="4 5">
    <name type="scientific">Clostridium magnum DSM 2767</name>
    <dbReference type="NCBI Taxonomy" id="1121326"/>
    <lineage>
        <taxon>Bacteria</taxon>
        <taxon>Bacillati</taxon>
        <taxon>Bacillota</taxon>
        <taxon>Clostridia</taxon>
        <taxon>Eubacteriales</taxon>
        <taxon>Clostridiaceae</taxon>
        <taxon>Clostridium</taxon>
    </lineage>
</organism>
<feature type="domain" description="Bacterial Ig-like" evidence="2">
    <location>
        <begin position="172"/>
        <end position="229"/>
    </location>
</feature>
<feature type="domain" description="SbsA Ig-like" evidence="3">
    <location>
        <begin position="78"/>
        <end position="165"/>
    </location>
</feature>
<evidence type="ECO:0000259" key="2">
    <source>
        <dbReference type="Pfam" id="PF07532"/>
    </source>
</evidence>
<evidence type="ECO:0000313" key="5">
    <source>
        <dbReference type="Proteomes" id="UP000076603"/>
    </source>
</evidence>
<accession>A0A161YJE4</accession>
<proteinExistence type="predicted"/>
<evidence type="ECO:0000313" key="4">
    <source>
        <dbReference type="EMBL" id="KZL90552.1"/>
    </source>
</evidence>
<protein>
    <submittedName>
        <fullName evidence="4">Bacterial Ig-like domain protein</fullName>
    </submittedName>
</protein>
<keyword evidence="5" id="KW-1185">Reference proteome</keyword>